<evidence type="ECO:0000313" key="1">
    <source>
        <dbReference type="EMBL" id="TYH83968.1"/>
    </source>
</evidence>
<protein>
    <submittedName>
        <fullName evidence="1">Uncharacterized protein</fullName>
    </submittedName>
</protein>
<dbReference type="EMBL" id="CM017624">
    <property type="protein sequence ID" value="TYH83968.1"/>
    <property type="molecule type" value="Genomic_DNA"/>
</dbReference>
<keyword evidence="2" id="KW-1185">Reference proteome</keyword>
<proteinExistence type="predicted"/>
<accession>A0A5D2LY33</accession>
<name>A0A5D2LY33_GOSTO</name>
<evidence type="ECO:0000313" key="2">
    <source>
        <dbReference type="Proteomes" id="UP000322667"/>
    </source>
</evidence>
<dbReference type="AlphaFoldDB" id="A0A5D2LY33"/>
<dbReference type="Proteomes" id="UP000322667">
    <property type="component" value="Chromosome D02"/>
</dbReference>
<sequence length="164" mass="19315">MRQFVSNEAAKRFSSFDKQLISECGFNFAMQLFHDPIITRIDRLRLNTFYRQPLKPAVILIDQEFFANFPEVQDNKVFLRGMYIDISPITIEVVHKTPHYAPNFYEYLNKDEVDYEENNNFLTEDRGHGVRKLVSIPNPNPSPEQGYQALPEITNQTDRNFKHL</sequence>
<gene>
    <name evidence="1" type="ORF">ES332_D02G167200v1</name>
</gene>
<organism evidence="1 2">
    <name type="scientific">Gossypium tomentosum</name>
    <name type="common">Hawaiian cotton</name>
    <name type="synonym">Gossypium sandvicense</name>
    <dbReference type="NCBI Taxonomy" id="34277"/>
    <lineage>
        <taxon>Eukaryota</taxon>
        <taxon>Viridiplantae</taxon>
        <taxon>Streptophyta</taxon>
        <taxon>Embryophyta</taxon>
        <taxon>Tracheophyta</taxon>
        <taxon>Spermatophyta</taxon>
        <taxon>Magnoliopsida</taxon>
        <taxon>eudicotyledons</taxon>
        <taxon>Gunneridae</taxon>
        <taxon>Pentapetalae</taxon>
        <taxon>rosids</taxon>
        <taxon>malvids</taxon>
        <taxon>Malvales</taxon>
        <taxon>Malvaceae</taxon>
        <taxon>Malvoideae</taxon>
        <taxon>Gossypium</taxon>
    </lineage>
</organism>
<reference evidence="1 2" key="1">
    <citation type="submission" date="2019-07" db="EMBL/GenBank/DDBJ databases">
        <title>WGS assembly of Gossypium tomentosum.</title>
        <authorList>
            <person name="Chen Z.J."/>
            <person name="Sreedasyam A."/>
            <person name="Ando A."/>
            <person name="Song Q."/>
            <person name="De L."/>
            <person name="Hulse-Kemp A."/>
            <person name="Ding M."/>
            <person name="Ye W."/>
            <person name="Kirkbride R."/>
            <person name="Jenkins J."/>
            <person name="Plott C."/>
            <person name="Lovell J."/>
            <person name="Lin Y.-M."/>
            <person name="Vaughn R."/>
            <person name="Liu B."/>
            <person name="Li W."/>
            <person name="Simpson S."/>
            <person name="Scheffler B."/>
            <person name="Saski C."/>
            <person name="Grover C."/>
            <person name="Hu G."/>
            <person name="Conover J."/>
            <person name="Carlson J."/>
            <person name="Shu S."/>
            <person name="Boston L."/>
            <person name="Williams M."/>
            <person name="Peterson D."/>
            <person name="Mcgee K."/>
            <person name="Jones D."/>
            <person name="Wendel J."/>
            <person name="Stelly D."/>
            <person name="Grimwood J."/>
            <person name="Schmutz J."/>
        </authorList>
    </citation>
    <scope>NUCLEOTIDE SEQUENCE [LARGE SCALE GENOMIC DNA]</scope>
    <source>
        <strain evidence="1">7179.01</strain>
    </source>
</reference>